<accession>A0A0F6YJC9</accession>
<dbReference type="KEGG" id="samy:DB32_005071"/>
<reference evidence="2" key="1">
    <citation type="submission" date="2015-03" db="EMBL/GenBank/DDBJ databases">
        <title>Genome assembly of Sandaracinus amylolyticus DSM 53668.</title>
        <authorList>
            <person name="Sharma G."/>
            <person name="Subramanian S."/>
        </authorList>
    </citation>
    <scope>NUCLEOTIDE SEQUENCE [LARGE SCALE GENOMIC DNA]</scope>
    <source>
        <strain evidence="2">DSM 53668</strain>
    </source>
</reference>
<evidence type="ECO:0000313" key="3">
    <source>
        <dbReference type="Proteomes" id="UP000034883"/>
    </source>
</evidence>
<dbReference type="InterPro" id="IPR029787">
    <property type="entry name" value="Nucleotide_cyclase"/>
</dbReference>
<evidence type="ECO:0000313" key="2">
    <source>
        <dbReference type="EMBL" id="AKF07922.1"/>
    </source>
</evidence>
<feature type="region of interest" description="Disordered" evidence="1">
    <location>
        <begin position="633"/>
        <end position="656"/>
    </location>
</feature>
<feature type="compositionally biased region" description="Basic and acidic residues" evidence="1">
    <location>
        <begin position="646"/>
        <end position="655"/>
    </location>
</feature>
<name>A0A0F6YJC9_9BACT</name>
<keyword evidence="3" id="KW-1185">Reference proteome</keyword>
<organism evidence="2 3">
    <name type="scientific">Sandaracinus amylolyticus</name>
    <dbReference type="NCBI Taxonomy" id="927083"/>
    <lineage>
        <taxon>Bacteria</taxon>
        <taxon>Pseudomonadati</taxon>
        <taxon>Myxococcota</taxon>
        <taxon>Polyangia</taxon>
        <taxon>Polyangiales</taxon>
        <taxon>Sandaracinaceae</taxon>
        <taxon>Sandaracinus</taxon>
    </lineage>
</organism>
<gene>
    <name evidence="2" type="ORF">DB32_005071</name>
</gene>
<protein>
    <submittedName>
        <fullName evidence="2">Transcriptional regulator, SARP family protein</fullName>
    </submittedName>
</protein>
<dbReference type="Gene3D" id="3.30.70.1230">
    <property type="entry name" value="Nucleotide cyclase"/>
    <property type="match status" value="1"/>
</dbReference>
<dbReference type="AlphaFoldDB" id="A0A0F6YJC9"/>
<evidence type="ECO:0000256" key="1">
    <source>
        <dbReference type="SAM" id="MobiDB-lite"/>
    </source>
</evidence>
<sequence>MIVGWARTVRARLLAAGGEILATISGTVVGAFDPGDTSDVLDVAMDLVDEAERQQLAIVIGVALGTLQDGAGRAVEIAEALAARAQSGEVVLDPAARERAEGLFLFGRQVSTGVGGPRGSVVDRAHRLDTVGEAIGKLTRPPIAPITAEHLESLVSMLGSREAPAVVLRGPVGAGAIELVSAAMARLRPRLLLPVGSAAGGIAPLASLRYALGRTLGADDAVIAACGDDAAGRSAGRVLRVTLRGGLPPCDAVADALATLLSRVGDGGRDARSWVFLTPLAMVDAASLDVLLGARAIGAPIALIARYPVDVKLPTGLAEPVRELVLPPLRTSDARAVAQTVLGDATDPELARRIAVLGGETPLGVVEVARALIASGDLVVEGDGFVWRGAPRGGMSAIPLEEVVDERMSRLEDEPRRLLEAVCVSPEGATRELIEAVASRDGVSEKARARALDRLAREAWLSPDGGWPAGAAPHGVMRPHPSSSFLRRFVVQGMPPARAAELHRFVAEALLERGADDVALPSLRAELAYYEIEGGLEERGSARLMEIGRAALETGYRRAASRIAMLLGRLGTGASHDVDALSRASATVPPKSDWDEEDAAPPSAEIALDELEGTGKHPVRDTEPPTEQVSLAAHDLASTQSGVIDSRGEEDDRRSSFAAAAEEAVRSHDLVALDQLLQRAVASGSDMAAVSRFRALADLMRGDLGAARLSLAKARGYRGAAKDADPRQPLAEGAVALRGGDATGAVRLALRALALARRAGDRKGETTAMRMLAACLRALGRADDASRIESVAQDA</sequence>
<dbReference type="EMBL" id="CP011125">
    <property type="protein sequence ID" value="AKF07922.1"/>
    <property type="molecule type" value="Genomic_DNA"/>
</dbReference>
<dbReference type="Proteomes" id="UP000034883">
    <property type="component" value="Chromosome"/>
</dbReference>
<proteinExistence type="predicted"/>